<dbReference type="SUPFAM" id="SSF52440">
    <property type="entry name" value="PreATP-grasp domain"/>
    <property type="match status" value="1"/>
</dbReference>
<evidence type="ECO:0000256" key="4">
    <source>
        <dbReference type="ARBA" id="ARBA00022840"/>
    </source>
</evidence>
<evidence type="ECO:0000256" key="5">
    <source>
        <dbReference type="ARBA" id="ARBA00022842"/>
    </source>
</evidence>
<dbReference type="InterPro" id="IPR038765">
    <property type="entry name" value="Papain-like_cys_pep_sf"/>
</dbReference>
<evidence type="ECO:0000259" key="6">
    <source>
        <dbReference type="Pfam" id="PF03738"/>
    </source>
</evidence>
<organism evidence="7 8">
    <name type="scientific">Achlya hypogyna</name>
    <name type="common">Oomycete</name>
    <name type="synonym">Protoachlya hypogyna</name>
    <dbReference type="NCBI Taxonomy" id="1202772"/>
    <lineage>
        <taxon>Eukaryota</taxon>
        <taxon>Sar</taxon>
        <taxon>Stramenopiles</taxon>
        <taxon>Oomycota</taxon>
        <taxon>Saprolegniomycetes</taxon>
        <taxon>Saprolegniales</taxon>
        <taxon>Achlyaceae</taxon>
        <taxon>Achlya</taxon>
    </lineage>
</organism>
<reference evidence="7 8" key="1">
    <citation type="journal article" date="2014" name="Genome Biol. Evol.">
        <title>The secreted proteins of Achlya hypogyna and Thraustotheca clavata identify the ancestral oomycete secretome and reveal gene acquisitions by horizontal gene transfer.</title>
        <authorList>
            <person name="Misner I."/>
            <person name="Blouin N."/>
            <person name="Leonard G."/>
            <person name="Richards T.A."/>
            <person name="Lane C.E."/>
        </authorList>
    </citation>
    <scope>NUCLEOTIDE SEQUENCE [LARGE SCALE GENOMIC DNA]</scope>
    <source>
        <strain evidence="7 8">ATCC 48635</strain>
    </source>
</reference>
<gene>
    <name evidence="7" type="ORF">ACHHYP_02908</name>
</gene>
<protein>
    <submittedName>
        <fullName evidence="7">Bifunctional glutathionylspermidine amidase/glutathionylspermidine synthetase</fullName>
    </submittedName>
</protein>
<dbReference type="GO" id="GO:0046872">
    <property type="term" value="F:metal ion binding"/>
    <property type="evidence" value="ECO:0007669"/>
    <property type="project" value="UniProtKB-KW"/>
</dbReference>
<evidence type="ECO:0000313" key="7">
    <source>
        <dbReference type="EMBL" id="OQS00678.1"/>
    </source>
</evidence>
<dbReference type="Gene3D" id="3.30.1490.330">
    <property type="match status" value="1"/>
</dbReference>
<dbReference type="PANTHER" id="PTHR30094:SF0">
    <property type="entry name" value="BIFUNCTIONAL GLUTATHIONYLSPERMIDINE SYNTHETASE_AMIDASE-RELATED"/>
    <property type="match status" value="1"/>
</dbReference>
<dbReference type="GO" id="GO:0005524">
    <property type="term" value="F:ATP binding"/>
    <property type="evidence" value="ECO:0007669"/>
    <property type="project" value="UniProtKB-KW"/>
</dbReference>
<keyword evidence="1" id="KW-0436">Ligase</keyword>
<dbReference type="AlphaFoldDB" id="A0A1V9ZRN0"/>
<dbReference type="SUPFAM" id="SSF56059">
    <property type="entry name" value="Glutathione synthetase ATP-binding domain-like"/>
    <property type="match status" value="1"/>
</dbReference>
<comment type="caution">
    <text evidence="7">The sequence shown here is derived from an EMBL/GenBank/DDBJ whole genome shotgun (WGS) entry which is preliminary data.</text>
</comment>
<proteinExistence type="predicted"/>
<dbReference type="Gene3D" id="3.90.1720.10">
    <property type="entry name" value="endopeptidase domain like (from Nostoc punctiforme)"/>
    <property type="match status" value="1"/>
</dbReference>
<feature type="domain" description="Glutathionylspermidine synthase pre-ATP-grasp-like" evidence="6">
    <location>
        <begin position="246"/>
        <end position="617"/>
    </location>
</feature>
<dbReference type="Pfam" id="PF03738">
    <property type="entry name" value="GSP_synth"/>
    <property type="match status" value="1"/>
</dbReference>
<dbReference type="SUPFAM" id="SSF54001">
    <property type="entry name" value="Cysteine proteinases"/>
    <property type="match status" value="1"/>
</dbReference>
<dbReference type="EMBL" id="JNBR01000027">
    <property type="protein sequence ID" value="OQS00678.1"/>
    <property type="molecule type" value="Genomic_DNA"/>
</dbReference>
<keyword evidence="3" id="KW-0547">Nucleotide-binding</keyword>
<keyword evidence="2" id="KW-0479">Metal-binding</keyword>
<dbReference type="Proteomes" id="UP000243579">
    <property type="component" value="Unassembled WGS sequence"/>
</dbReference>
<dbReference type="InterPro" id="IPR016185">
    <property type="entry name" value="PreATP-grasp_dom_sf"/>
</dbReference>
<keyword evidence="4" id="KW-0067">ATP-binding</keyword>
<dbReference type="GO" id="GO:0016874">
    <property type="term" value="F:ligase activity"/>
    <property type="evidence" value="ECO:0007669"/>
    <property type="project" value="UniProtKB-KW"/>
</dbReference>
<evidence type="ECO:0000256" key="1">
    <source>
        <dbReference type="ARBA" id="ARBA00022598"/>
    </source>
</evidence>
<dbReference type="PANTHER" id="PTHR30094">
    <property type="entry name" value="BIFUNCTIONAL GLUTATHIONYLSPERMIDINE SYNTHETASE/AMIDASE-RELATED"/>
    <property type="match status" value="1"/>
</dbReference>
<dbReference type="InterPro" id="IPR005494">
    <property type="entry name" value="GSPS_pre-ATP-grasp-like_dom"/>
</dbReference>
<evidence type="ECO:0000256" key="2">
    <source>
        <dbReference type="ARBA" id="ARBA00022723"/>
    </source>
</evidence>
<sequence length="626" mass="68721">MASAPFGSILGVTDGGVAVHCCDYETLGPDALADRDDFKHSVGGVTTGYKWQCVELGRRYLLVNYGVVYDNIAMAYDIFRLKYVRRVSDNALFPLRPHTNGQATTLPAKGSLLIWNPEGKFETTGHIAVVVTATETHVDIVEQNVDFTMWPAGQTYSRRLQVATDPETGAYKLQCTIDGSILGWTTVDMSVKYNYEDVPRATPTDLTHHVVTLSADAVATPWVDASLPFVQTFLQQADWQPSAGPSDYFCMTAHGQRALEYATDHLHHMFLDATDWVLHHEKELGAHFRIPSALWPRLWHSWINAKPDFIAGRFDMTLTADGLKVYEYNADSASCLMECGYNQDAWATLAGLNTVGRSGSDALFTKLVTTWQARRVEGPLHLLCDNNPEEICHAQYMAAAAAAAGLTTHVVVGLGALRRGAGNDLVDADGVVLRNVWKTWAWRTALNELSDDEWTAFLATDEKDARGWVSPRHGRHGGADLKLVDVLLSPSIRVFEPLWTLIPSSKAILPVLNQLYPKHPLLLTSSFELSPALQQSGYAVKPVAGRAGANISIVDATGSVLSQSEGRWADDTPVYQELALLPKHNGKYVQLGTWAIGGEHGGTIIRADTSKIMGLDSYVYALRVVN</sequence>
<dbReference type="OrthoDB" id="64566at2759"/>
<name>A0A1V9ZRN0_ACHHY</name>
<keyword evidence="8" id="KW-1185">Reference proteome</keyword>
<accession>A0A1V9ZRN0</accession>
<dbReference type="InterPro" id="IPR051705">
    <property type="entry name" value="Gsp_Synthetase/Amidase"/>
</dbReference>
<evidence type="ECO:0000256" key="3">
    <source>
        <dbReference type="ARBA" id="ARBA00022741"/>
    </source>
</evidence>
<evidence type="ECO:0000313" key="8">
    <source>
        <dbReference type="Proteomes" id="UP000243579"/>
    </source>
</evidence>
<keyword evidence="5" id="KW-0460">Magnesium</keyword>